<sequence>MGMEYHYTTTIVAAVSRHLPPGLTTSRARVSSHRLQTDTQPGEQPFGFDRSIVVRAVSVIPAKVRRVVIEDTPKEAPRRLKCSV</sequence>
<feature type="region of interest" description="Disordered" evidence="1">
    <location>
        <begin position="22"/>
        <end position="43"/>
    </location>
</feature>
<name>A0A232F209_9HYME</name>
<evidence type="ECO:0000313" key="3">
    <source>
        <dbReference type="Proteomes" id="UP000215335"/>
    </source>
</evidence>
<reference evidence="2 3" key="1">
    <citation type="journal article" date="2017" name="Curr. Biol.">
        <title>The Evolution of Venom by Co-option of Single-Copy Genes.</title>
        <authorList>
            <person name="Martinson E.O."/>
            <person name="Mrinalini"/>
            <person name="Kelkar Y.D."/>
            <person name="Chang C.H."/>
            <person name="Werren J.H."/>
        </authorList>
    </citation>
    <scope>NUCLEOTIDE SEQUENCE [LARGE SCALE GENOMIC DNA]</scope>
    <source>
        <strain evidence="2 3">Alberta</strain>
        <tissue evidence="2">Whole body</tissue>
    </source>
</reference>
<keyword evidence="3" id="KW-1185">Reference proteome</keyword>
<dbReference type="Proteomes" id="UP000215335">
    <property type="component" value="Unassembled WGS sequence"/>
</dbReference>
<comment type="caution">
    <text evidence="2">The sequence shown here is derived from an EMBL/GenBank/DDBJ whole genome shotgun (WGS) entry which is preliminary data.</text>
</comment>
<gene>
    <name evidence="2" type="ORF">TSAR_006500</name>
</gene>
<organism evidence="2 3">
    <name type="scientific">Trichomalopsis sarcophagae</name>
    <dbReference type="NCBI Taxonomy" id="543379"/>
    <lineage>
        <taxon>Eukaryota</taxon>
        <taxon>Metazoa</taxon>
        <taxon>Ecdysozoa</taxon>
        <taxon>Arthropoda</taxon>
        <taxon>Hexapoda</taxon>
        <taxon>Insecta</taxon>
        <taxon>Pterygota</taxon>
        <taxon>Neoptera</taxon>
        <taxon>Endopterygota</taxon>
        <taxon>Hymenoptera</taxon>
        <taxon>Apocrita</taxon>
        <taxon>Proctotrupomorpha</taxon>
        <taxon>Chalcidoidea</taxon>
        <taxon>Pteromalidae</taxon>
        <taxon>Pteromalinae</taxon>
        <taxon>Trichomalopsis</taxon>
    </lineage>
</organism>
<dbReference type="EMBL" id="NNAY01001271">
    <property type="protein sequence ID" value="OXU24550.1"/>
    <property type="molecule type" value="Genomic_DNA"/>
</dbReference>
<proteinExistence type="predicted"/>
<protein>
    <submittedName>
        <fullName evidence="2">Uncharacterized protein</fullName>
    </submittedName>
</protein>
<evidence type="ECO:0000256" key="1">
    <source>
        <dbReference type="SAM" id="MobiDB-lite"/>
    </source>
</evidence>
<feature type="compositionally biased region" description="Polar residues" evidence="1">
    <location>
        <begin position="23"/>
        <end position="42"/>
    </location>
</feature>
<accession>A0A232F209</accession>
<dbReference type="AlphaFoldDB" id="A0A232F209"/>
<evidence type="ECO:0000313" key="2">
    <source>
        <dbReference type="EMBL" id="OXU24550.1"/>
    </source>
</evidence>